<dbReference type="CDD" id="cd01651">
    <property type="entry name" value="RT_G2_intron"/>
    <property type="match status" value="1"/>
</dbReference>
<dbReference type="GO" id="GO:0003964">
    <property type="term" value="F:RNA-directed DNA polymerase activity"/>
    <property type="evidence" value="ECO:0007669"/>
    <property type="project" value="UniProtKB-KW"/>
</dbReference>
<evidence type="ECO:0000313" key="3">
    <source>
        <dbReference type="Proteomes" id="UP000033882"/>
    </source>
</evidence>
<dbReference type="PROSITE" id="PS50878">
    <property type="entry name" value="RT_POL"/>
    <property type="match status" value="1"/>
</dbReference>
<sequence length="343" mass="39975">MVTLLIGGGVRGIMKIRLCHSYEEIISVENLLCAWEEFVRGKRNKLDVQEFSLRLMDNIIALHDDLANHAYRHGGYEAFKVDDPKPRDIHKASVRDRLLHHAIHRVLCPFFDKKFIADSYSCRIGKGTYKVIDRFRDFSYRVSKNNTRTCWVLKCDIRKFFANIDHSILLAILREYIDDRELLILLGEVVGSFSVARSGVGLPLGNLTSQLLVNIYMNEFDQYVKHELKNKYYIRYSDDFVFFADDRSILEGYIPAVKNFLYEKLRLELHPDKLYIKTVATGVDFLGWINFIDHRILRTTTKQRMMKRLVENNSEEIMGSYLGLLKHGNTHNLQKAVGAYKIT</sequence>
<dbReference type="InterPro" id="IPR000477">
    <property type="entry name" value="RT_dom"/>
</dbReference>
<organism evidence="2 3">
    <name type="scientific">Candidatus Wolfebacteria bacterium GW2011_GWA2_47_9b</name>
    <dbReference type="NCBI Taxonomy" id="1619005"/>
    <lineage>
        <taxon>Bacteria</taxon>
        <taxon>Candidatus Wolfeibacteriota</taxon>
    </lineage>
</organism>
<keyword evidence="2" id="KW-0695">RNA-directed DNA polymerase</keyword>
<dbReference type="EMBL" id="LCPB01000009">
    <property type="protein sequence ID" value="KKU89780.1"/>
    <property type="molecule type" value="Genomic_DNA"/>
</dbReference>
<reference evidence="2 3" key="1">
    <citation type="journal article" date="2015" name="Nature">
        <title>rRNA introns, odd ribosomes, and small enigmatic genomes across a large radiation of phyla.</title>
        <authorList>
            <person name="Brown C.T."/>
            <person name="Hug L.A."/>
            <person name="Thomas B.C."/>
            <person name="Sharon I."/>
            <person name="Castelle C.J."/>
            <person name="Singh A."/>
            <person name="Wilkins M.J."/>
            <person name="Williams K.H."/>
            <person name="Banfield J.F."/>
        </authorList>
    </citation>
    <scope>NUCLEOTIDE SEQUENCE [LARGE SCALE GENOMIC DNA]</scope>
</reference>
<dbReference type="SUPFAM" id="SSF56672">
    <property type="entry name" value="DNA/RNA polymerases"/>
    <property type="match status" value="1"/>
</dbReference>
<evidence type="ECO:0000259" key="1">
    <source>
        <dbReference type="PROSITE" id="PS50878"/>
    </source>
</evidence>
<dbReference type="Proteomes" id="UP000033882">
    <property type="component" value="Unassembled WGS sequence"/>
</dbReference>
<protein>
    <submittedName>
        <fullName evidence="2">RNA-directed DNA polymerase (Reverse transcriptase)</fullName>
    </submittedName>
</protein>
<dbReference type="Pfam" id="PF00078">
    <property type="entry name" value="RVT_1"/>
    <property type="match status" value="1"/>
</dbReference>
<keyword evidence="2" id="KW-0548">Nucleotidyltransferase</keyword>
<gene>
    <name evidence="2" type="ORF">UY19_C0009G0029</name>
</gene>
<feature type="domain" description="Reverse transcriptase" evidence="1">
    <location>
        <begin position="1"/>
        <end position="290"/>
    </location>
</feature>
<dbReference type="InterPro" id="IPR051083">
    <property type="entry name" value="GrpII_Intron_Splice-Mob/Def"/>
</dbReference>
<dbReference type="InterPro" id="IPR043502">
    <property type="entry name" value="DNA/RNA_pol_sf"/>
</dbReference>
<dbReference type="PANTHER" id="PTHR34047">
    <property type="entry name" value="NUCLEAR INTRON MATURASE 1, MITOCHONDRIAL-RELATED"/>
    <property type="match status" value="1"/>
</dbReference>
<keyword evidence="2" id="KW-0808">Transferase</keyword>
<proteinExistence type="predicted"/>
<comment type="caution">
    <text evidence="2">The sequence shown here is derived from an EMBL/GenBank/DDBJ whole genome shotgun (WGS) entry which is preliminary data.</text>
</comment>
<name>A0A0G1X5U0_9BACT</name>
<accession>A0A0G1X5U0</accession>
<evidence type="ECO:0000313" key="2">
    <source>
        <dbReference type="EMBL" id="KKU89780.1"/>
    </source>
</evidence>
<dbReference type="PANTHER" id="PTHR34047:SF8">
    <property type="entry name" value="PROTEIN YKFC"/>
    <property type="match status" value="1"/>
</dbReference>
<dbReference type="AlphaFoldDB" id="A0A0G1X5U0"/>